<protein>
    <submittedName>
        <fullName evidence="1">Uncharacterized protein</fullName>
    </submittedName>
</protein>
<proteinExistence type="evidence at transcript level"/>
<dbReference type="AlphaFoldDB" id="C4J2V4"/>
<evidence type="ECO:0000313" key="1">
    <source>
        <dbReference type="EMBL" id="ACR35504.1"/>
    </source>
</evidence>
<accession>C4J2V4</accession>
<organism evidence="1">
    <name type="scientific">Zea mays</name>
    <name type="common">Maize</name>
    <dbReference type="NCBI Taxonomy" id="4577"/>
    <lineage>
        <taxon>Eukaryota</taxon>
        <taxon>Viridiplantae</taxon>
        <taxon>Streptophyta</taxon>
        <taxon>Embryophyta</taxon>
        <taxon>Tracheophyta</taxon>
        <taxon>Spermatophyta</taxon>
        <taxon>Magnoliopsida</taxon>
        <taxon>Liliopsida</taxon>
        <taxon>Poales</taxon>
        <taxon>Poaceae</taxon>
        <taxon>PACMAD clade</taxon>
        <taxon>Panicoideae</taxon>
        <taxon>Andropogonodae</taxon>
        <taxon>Andropogoneae</taxon>
        <taxon>Tripsacinae</taxon>
        <taxon>Zea</taxon>
    </lineage>
</organism>
<sequence length="124" mass="13885">MFTTNYSKFTNDLSKTITFEIQGQYHRSYSLQSVFVHRLPESAKVNIPSRNNYPYLAALVPSRALLKLVGQCCGQANCATGLNSHLQDLIAHFHGVHNGSVIHNDNIVHQVTHHRPCQVSKKSS</sequence>
<reference evidence="1" key="1">
    <citation type="journal article" date="2009" name="PLoS Genet.">
        <title>Sequencing, mapping, and analysis of 27,455 maize full-length cDNAs.</title>
        <authorList>
            <person name="Soderlund C."/>
            <person name="Descour A."/>
            <person name="Kudrna D."/>
            <person name="Bomhoff M."/>
            <person name="Boyd L."/>
            <person name="Currie J."/>
            <person name="Angelova A."/>
            <person name="Collura K."/>
            <person name="Wissotski M."/>
            <person name="Ashley E."/>
            <person name="Morrow D."/>
            <person name="Fernandes J."/>
            <person name="Walbot V."/>
            <person name="Yu Y."/>
        </authorList>
    </citation>
    <scope>NUCLEOTIDE SEQUENCE</scope>
    <source>
        <strain evidence="1">B73</strain>
    </source>
</reference>
<name>C4J2V4_MAIZE</name>
<reference evidence="1" key="2">
    <citation type="submission" date="2012-06" db="EMBL/GenBank/DDBJ databases">
        <authorList>
            <person name="Yu Y."/>
            <person name="Currie J."/>
            <person name="Lomeli R."/>
            <person name="Angelova A."/>
            <person name="Collura K."/>
            <person name="Wissotski M."/>
            <person name="Campos D."/>
            <person name="Kudrna D."/>
            <person name="Golser W."/>
            <person name="Ashely E."/>
            <person name="Descour A."/>
            <person name="Fernandes J."/>
            <person name="Soderlund C."/>
            <person name="Walbot V."/>
        </authorList>
    </citation>
    <scope>NUCLEOTIDE SEQUENCE</scope>
    <source>
        <strain evidence="1">B73</strain>
    </source>
</reference>
<dbReference type="EMBL" id="BT085151">
    <property type="protein sequence ID" value="ACR35504.1"/>
    <property type="molecule type" value="mRNA"/>
</dbReference>